<evidence type="ECO:0000313" key="6">
    <source>
        <dbReference type="EMBL" id="MBK8572177.1"/>
    </source>
</evidence>
<protein>
    <submittedName>
        <fullName evidence="6">ATP-binding cassette domain-containing protein</fullName>
    </submittedName>
</protein>
<reference evidence="6 7" key="1">
    <citation type="submission" date="2020-10" db="EMBL/GenBank/DDBJ databases">
        <title>Connecting structure to function with the recovery of over 1000 high-quality activated sludge metagenome-assembled genomes encoding full-length rRNA genes using long-read sequencing.</title>
        <authorList>
            <person name="Singleton C.M."/>
            <person name="Petriglieri F."/>
            <person name="Kristensen J.M."/>
            <person name="Kirkegaard R.H."/>
            <person name="Michaelsen T.Y."/>
            <person name="Andersen M.H."/>
            <person name="Karst S.M."/>
            <person name="Dueholm M.S."/>
            <person name="Nielsen P.H."/>
            <person name="Albertsen M."/>
        </authorList>
    </citation>
    <scope>NUCLEOTIDE SEQUENCE [LARGE SCALE GENOMIC DNA]</scope>
    <source>
        <strain evidence="6">OdNE_18-Q3-R46-58_MAXAC.008</strain>
    </source>
</reference>
<dbReference type="InterPro" id="IPR050319">
    <property type="entry name" value="ABC_transp_ATP-bind"/>
</dbReference>
<dbReference type="GO" id="GO:0016887">
    <property type="term" value="F:ATP hydrolysis activity"/>
    <property type="evidence" value="ECO:0007669"/>
    <property type="project" value="InterPro"/>
</dbReference>
<evidence type="ECO:0000259" key="5">
    <source>
        <dbReference type="PROSITE" id="PS50893"/>
    </source>
</evidence>
<comment type="similarity">
    <text evidence="1">Belongs to the ABC transporter superfamily.</text>
</comment>
<dbReference type="GO" id="GO:0005524">
    <property type="term" value="F:ATP binding"/>
    <property type="evidence" value="ECO:0007669"/>
    <property type="project" value="UniProtKB-KW"/>
</dbReference>
<dbReference type="PANTHER" id="PTHR43776:SF7">
    <property type="entry name" value="D,D-DIPEPTIDE TRANSPORT ATP-BINDING PROTEIN DDPF-RELATED"/>
    <property type="match status" value="1"/>
</dbReference>
<dbReference type="Gene3D" id="3.40.50.300">
    <property type="entry name" value="P-loop containing nucleotide triphosphate hydrolases"/>
    <property type="match status" value="1"/>
</dbReference>
<dbReference type="InterPro" id="IPR027417">
    <property type="entry name" value="P-loop_NTPase"/>
</dbReference>
<dbReference type="EMBL" id="JADKCH010000003">
    <property type="protein sequence ID" value="MBK8572177.1"/>
    <property type="molecule type" value="Genomic_DNA"/>
</dbReference>
<evidence type="ECO:0000256" key="4">
    <source>
        <dbReference type="ARBA" id="ARBA00022840"/>
    </source>
</evidence>
<keyword evidence="4 6" id="KW-0067">ATP-binding</keyword>
<keyword evidence="2" id="KW-0813">Transport</keyword>
<evidence type="ECO:0000256" key="1">
    <source>
        <dbReference type="ARBA" id="ARBA00005417"/>
    </source>
</evidence>
<evidence type="ECO:0000256" key="2">
    <source>
        <dbReference type="ARBA" id="ARBA00022448"/>
    </source>
</evidence>
<proteinExistence type="inferred from homology"/>
<dbReference type="GO" id="GO:0055085">
    <property type="term" value="P:transmembrane transport"/>
    <property type="evidence" value="ECO:0007669"/>
    <property type="project" value="UniProtKB-ARBA"/>
</dbReference>
<feature type="domain" description="ABC transporter" evidence="5">
    <location>
        <begin position="1"/>
        <end position="225"/>
    </location>
</feature>
<dbReference type="Proteomes" id="UP000709959">
    <property type="component" value="Unassembled WGS sequence"/>
</dbReference>
<evidence type="ECO:0000313" key="7">
    <source>
        <dbReference type="Proteomes" id="UP000709959"/>
    </source>
</evidence>
<dbReference type="InterPro" id="IPR003439">
    <property type="entry name" value="ABC_transporter-like_ATP-bd"/>
</dbReference>
<dbReference type="Pfam" id="PF00005">
    <property type="entry name" value="ABC_tran"/>
    <property type="match status" value="1"/>
</dbReference>
<sequence length="236" mass="25348">MLKAVSFSIAPGEAWGVIGASGSGKTTLLNLLLGLLEPSEGRITFQGGPWSPLPERERRLRRPLIQAVFQDALASLPPHRTGWEILQEPLHVWKRGDLRSRREAAARMAAKVKFPEVALAQRPGAWSGGLAQRLALARALMLEPALLVLDEPFSALDPTLGCHLLDLLVALKAEGTALLLASHDLEVVRILCDQLLVLREGEALCQGPTGALLSRPPHPHLGELSAAAPRLNAAEA</sequence>
<comment type="caution">
    <text evidence="6">The sequence shown here is derived from an EMBL/GenBank/DDBJ whole genome shotgun (WGS) entry which is preliminary data.</text>
</comment>
<dbReference type="PROSITE" id="PS50893">
    <property type="entry name" value="ABC_TRANSPORTER_2"/>
    <property type="match status" value="1"/>
</dbReference>
<evidence type="ECO:0000256" key="3">
    <source>
        <dbReference type="ARBA" id="ARBA00022741"/>
    </source>
</evidence>
<dbReference type="SMART" id="SM00382">
    <property type="entry name" value="AAA"/>
    <property type="match status" value="1"/>
</dbReference>
<dbReference type="AlphaFoldDB" id="A0A936F2Y8"/>
<organism evidence="6 7">
    <name type="scientific">Candidatus Geothrix odensensis</name>
    <dbReference type="NCBI Taxonomy" id="2954440"/>
    <lineage>
        <taxon>Bacteria</taxon>
        <taxon>Pseudomonadati</taxon>
        <taxon>Acidobacteriota</taxon>
        <taxon>Holophagae</taxon>
        <taxon>Holophagales</taxon>
        <taxon>Holophagaceae</taxon>
        <taxon>Geothrix</taxon>
    </lineage>
</organism>
<dbReference type="PANTHER" id="PTHR43776">
    <property type="entry name" value="TRANSPORT ATP-BINDING PROTEIN"/>
    <property type="match status" value="1"/>
</dbReference>
<name>A0A936F2Y8_9BACT</name>
<dbReference type="InterPro" id="IPR003593">
    <property type="entry name" value="AAA+_ATPase"/>
</dbReference>
<accession>A0A936F2Y8</accession>
<keyword evidence="3" id="KW-0547">Nucleotide-binding</keyword>
<gene>
    <name evidence="6" type="ORF">IPN91_05915</name>
</gene>
<dbReference type="SUPFAM" id="SSF52540">
    <property type="entry name" value="P-loop containing nucleoside triphosphate hydrolases"/>
    <property type="match status" value="1"/>
</dbReference>